<dbReference type="AlphaFoldDB" id="A0A4U6W927"/>
<keyword evidence="3" id="KW-1185">Reference proteome</keyword>
<sequence>MPWDLIQDTEPWDLSVIQKDVAPETVDAMKRTISGMLGLLPSDHICVVVEALWNPFFKLLVSSIMTGSITIAAMPGQLPDLEMLAQFGCGTVLLSLGAAFPYGVLSMAMVFMADFHGRDCQMKRLQFDNHKEASSAAITNTGKSAFLETSLGFLLHTVQWLLQLLTPHFLHLTL</sequence>
<dbReference type="PANTHER" id="PTHR33598">
    <property type="entry name" value="OS02G0833400 PROTEIN"/>
    <property type="match status" value="1"/>
</dbReference>
<feature type="transmembrane region" description="Helical" evidence="1">
    <location>
        <begin position="84"/>
        <end position="113"/>
    </location>
</feature>
<proteinExistence type="predicted"/>
<dbReference type="PANTHER" id="PTHR33598:SF2">
    <property type="entry name" value="MAR-BINDING FILAMENT-LIKE PROTEIN"/>
    <property type="match status" value="1"/>
</dbReference>
<organism evidence="2 3">
    <name type="scientific">Setaria viridis</name>
    <name type="common">Green bristlegrass</name>
    <name type="synonym">Setaria italica subsp. viridis</name>
    <dbReference type="NCBI Taxonomy" id="4556"/>
    <lineage>
        <taxon>Eukaryota</taxon>
        <taxon>Viridiplantae</taxon>
        <taxon>Streptophyta</taxon>
        <taxon>Embryophyta</taxon>
        <taxon>Tracheophyta</taxon>
        <taxon>Spermatophyta</taxon>
        <taxon>Magnoliopsida</taxon>
        <taxon>Liliopsida</taxon>
        <taxon>Poales</taxon>
        <taxon>Poaceae</taxon>
        <taxon>PACMAD clade</taxon>
        <taxon>Panicoideae</taxon>
        <taxon>Panicodae</taxon>
        <taxon>Paniceae</taxon>
        <taxon>Cenchrinae</taxon>
        <taxon>Setaria</taxon>
    </lineage>
</organism>
<dbReference type="EMBL" id="CM016552">
    <property type="protein sequence ID" value="TKW39021.1"/>
    <property type="molecule type" value="Genomic_DNA"/>
</dbReference>
<accession>A0A4U6W927</accession>
<evidence type="ECO:0000313" key="2">
    <source>
        <dbReference type="EMBL" id="TKW39021.1"/>
    </source>
</evidence>
<reference evidence="2" key="1">
    <citation type="submission" date="2019-03" db="EMBL/GenBank/DDBJ databases">
        <title>WGS assembly of Setaria viridis.</title>
        <authorList>
            <person name="Huang P."/>
            <person name="Jenkins J."/>
            <person name="Grimwood J."/>
            <person name="Barry K."/>
            <person name="Healey A."/>
            <person name="Mamidi S."/>
            <person name="Sreedasyam A."/>
            <person name="Shu S."/>
            <person name="Feldman M."/>
            <person name="Wu J."/>
            <person name="Yu Y."/>
            <person name="Chen C."/>
            <person name="Johnson J."/>
            <person name="Rokhsar D."/>
            <person name="Baxter I."/>
            <person name="Schmutz J."/>
            <person name="Brutnell T."/>
            <person name="Kellogg E."/>
        </authorList>
    </citation>
    <scope>NUCLEOTIDE SEQUENCE [LARGE SCALE GENOMIC DNA]</scope>
</reference>
<evidence type="ECO:0000313" key="3">
    <source>
        <dbReference type="Proteomes" id="UP000298652"/>
    </source>
</evidence>
<name>A0A4U6W927_SETVI</name>
<dbReference type="Gramene" id="TKW39021">
    <property type="protein sequence ID" value="TKW39021"/>
    <property type="gene ID" value="SEVIR_1G151600v2"/>
</dbReference>
<feature type="transmembrane region" description="Helical" evidence="1">
    <location>
        <begin position="59"/>
        <end position="78"/>
    </location>
</feature>
<evidence type="ECO:0000256" key="1">
    <source>
        <dbReference type="SAM" id="Phobius"/>
    </source>
</evidence>
<keyword evidence="1" id="KW-1133">Transmembrane helix</keyword>
<protein>
    <submittedName>
        <fullName evidence="2">Uncharacterized protein</fullName>
    </submittedName>
</protein>
<gene>
    <name evidence="2" type="ORF">SEVIR_1G151600v2</name>
</gene>
<dbReference type="InterPro" id="IPR008479">
    <property type="entry name" value="DUF760"/>
</dbReference>
<dbReference type="Proteomes" id="UP000298652">
    <property type="component" value="Chromosome 1"/>
</dbReference>
<dbReference type="Pfam" id="PF05542">
    <property type="entry name" value="DUF760"/>
    <property type="match status" value="1"/>
</dbReference>
<keyword evidence="1" id="KW-0472">Membrane</keyword>
<keyword evidence="1" id="KW-0812">Transmembrane</keyword>